<organism evidence="9 10">
    <name type="scientific">Dimorphilus gyrociliatus</name>
    <dbReference type="NCBI Taxonomy" id="2664684"/>
    <lineage>
        <taxon>Eukaryota</taxon>
        <taxon>Metazoa</taxon>
        <taxon>Spiralia</taxon>
        <taxon>Lophotrochozoa</taxon>
        <taxon>Annelida</taxon>
        <taxon>Polychaeta</taxon>
        <taxon>Polychaeta incertae sedis</taxon>
        <taxon>Dinophilidae</taxon>
        <taxon>Dimorphilus</taxon>
    </lineage>
</organism>
<dbReference type="Proteomes" id="UP000549394">
    <property type="component" value="Unassembled WGS sequence"/>
</dbReference>
<accession>A0A7I8VYN0</accession>
<feature type="repeat" description="TPR" evidence="7">
    <location>
        <begin position="139"/>
        <end position="172"/>
    </location>
</feature>
<dbReference type="GO" id="GO:0008168">
    <property type="term" value="F:methyltransferase activity"/>
    <property type="evidence" value="ECO:0007669"/>
    <property type="project" value="UniProtKB-KW"/>
</dbReference>
<evidence type="ECO:0000256" key="4">
    <source>
        <dbReference type="ARBA" id="ARBA00022723"/>
    </source>
</evidence>
<keyword evidence="2" id="KW-0808">Transferase</keyword>
<evidence type="ECO:0000256" key="1">
    <source>
        <dbReference type="ARBA" id="ARBA00022603"/>
    </source>
</evidence>
<feature type="domain" description="SET" evidence="8">
    <location>
        <begin position="195"/>
        <end position="409"/>
    </location>
</feature>
<protein>
    <recommendedName>
        <fullName evidence="8">SET domain-containing protein</fullName>
    </recommendedName>
</protein>
<evidence type="ECO:0000256" key="5">
    <source>
        <dbReference type="ARBA" id="ARBA00022771"/>
    </source>
</evidence>
<dbReference type="InterPro" id="IPR019734">
    <property type="entry name" value="TPR_rpt"/>
</dbReference>
<dbReference type="Gene3D" id="6.10.140.2220">
    <property type="match status" value="1"/>
</dbReference>
<keyword evidence="10" id="KW-1185">Reference proteome</keyword>
<dbReference type="InterPro" id="IPR052097">
    <property type="entry name" value="SET-MYND_domain_protein"/>
</dbReference>
<evidence type="ECO:0000256" key="6">
    <source>
        <dbReference type="ARBA" id="ARBA00022833"/>
    </source>
</evidence>
<keyword evidence="1" id="KW-0489">Methyltransferase</keyword>
<keyword evidence="6" id="KW-0862">Zinc</keyword>
<dbReference type="PROSITE" id="PS01360">
    <property type="entry name" value="ZF_MYND_1"/>
    <property type="match status" value="1"/>
</dbReference>
<keyword evidence="4" id="KW-0479">Metal-binding</keyword>
<dbReference type="GO" id="GO:0005737">
    <property type="term" value="C:cytoplasm"/>
    <property type="evidence" value="ECO:0007669"/>
    <property type="project" value="TreeGrafter"/>
</dbReference>
<dbReference type="SMART" id="SM00317">
    <property type="entry name" value="SET"/>
    <property type="match status" value="1"/>
</dbReference>
<dbReference type="PANTHER" id="PTHR46165">
    <property type="entry name" value="SET AND MYND DOMAIN-CONTAINING PROTEIN 4"/>
    <property type="match status" value="1"/>
</dbReference>
<keyword evidence="5" id="KW-0863">Zinc-finger</keyword>
<evidence type="ECO:0000259" key="8">
    <source>
        <dbReference type="PROSITE" id="PS50280"/>
    </source>
</evidence>
<dbReference type="GO" id="GO:0032259">
    <property type="term" value="P:methylation"/>
    <property type="evidence" value="ECO:0007669"/>
    <property type="project" value="UniProtKB-KW"/>
</dbReference>
<dbReference type="PROSITE" id="PS50280">
    <property type="entry name" value="SET"/>
    <property type="match status" value="1"/>
</dbReference>
<dbReference type="AlphaFoldDB" id="A0A7I8VYN0"/>
<keyword evidence="3" id="KW-0949">S-adenosyl-L-methionine</keyword>
<dbReference type="PANTHER" id="PTHR46165:SF2">
    <property type="entry name" value="SET AND MYND DOMAIN-CONTAINING PROTEIN 4"/>
    <property type="match status" value="1"/>
</dbReference>
<dbReference type="Gene3D" id="2.170.270.10">
    <property type="entry name" value="SET domain"/>
    <property type="match status" value="1"/>
</dbReference>
<dbReference type="PROSITE" id="PS50005">
    <property type="entry name" value="TPR"/>
    <property type="match status" value="1"/>
</dbReference>
<dbReference type="Pfam" id="PF00856">
    <property type="entry name" value="SET"/>
    <property type="match status" value="1"/>
</dbReference>
<comment type="caution">
    <text evidence="9">The sequence shown here is derived from an EMBL/GenBank/DDBJ whole genome shotgun (WGS) entry which is preliminary data.</text>
</comment>
<dbReference type="InterPro" id="IPR011990">
    <property type="entry name" value="TPR-like_helical_dom_sf"/>
</dbReference>
<dbReference type="GO" id="GO:0042826">
    <property type="term" value="F:histone deacetylase binding"/>
    <property type="evidence" value="ECO:0007669"/>
    <property type="project" value="TreeGrafter"/>
</dbReference>
<name>A0A7I8VYN0_9ANNE</name>
<dbReference type="Gene3D" id="1.10.220.160">
    <property type="match status" value="1"/>
</dbReference>
<dbReference type="InterPro" id="IPR002893">
    <property type="entry name" value="Znf_MYND"/>
</dbReference>
<gene>
    <name evidence="9" type="ORF">DGYR_LOCUS9022</name>
</gene>
<evidence type="ECO:0000313" key="9">
    <source>
        <dbReference type="EMBL" id="CAD5121018.1"/>
    </source>
</evidence>
<dbReference type="SUPFAM" id="SSF144232">
    <property type="entry name" value="HIT/MYND zinc finger-like"/>
    <property type="match status" value="1"/>
</dbReference>
<dbReference type="OrthoDB" id="5945798at2759"/>
<dbReference type="SUPFAM" id="SSF82199">
    <property type="entry name" value="SET domain"/>
    <property type="match status" value="1"/>
</dbReference>
<dbReference type="InterPro" id="IPR046341">
    <property type="entry name" value="SET_dom_sf"/>
</dbReference>
<dbReference type="Gene3D" id="1.25.40.10">
    <property type="entry name" value="Tetratricopeptide repeat domain"/>
    <property type="match status" value="1"/>
</dbReference>
<evidence type="ECO:0000256" key="7">
    <source>
        <dbReference type="PROSITE-ProRule" id="PRU00339"/>
    </source>
</evidence>
<evidence type="ECO:0000256" key="3">
    <source>
        <dbReference type="ARBA" id="ARBA00022691"/>
    </source>
</evidence>
<dbReference type="EMBL" id="CAJFCJ010000013">
    <property type="protein sequence ID" value="CAD5121018.1"/>
    <property type="molecule type" value="Genomic_DNA"/>
</dbReference>
<dbReference type="GO" id="GO:0005634">
    <property type="term" value="C:nucleus"/>
    <property type="evidence" value="ECO:0007669"/>
    <property type="project" value="TreeGrafter"/>
</dbReference>
<dbReference type="SMART" id="SM00028">
    <property type="entry name" value="TPR"/>
    <property type="match status" value="2"/>
</dbReference>
<keyword evidence="7" id="KW-0802">TPR repeat</keyword>
<reference evidence="9 10" key="1">
    <citation type="submission" date="2020-08" db="EMBL/GenBank/DDBJ databases">
        <authorList>
            <person name="Hejnol A."/>
        </authorList>
    </citation>
    <scope>NUCLEOTIDE SEQUENCE [LARGE SCALE GENOMIC DNA]</scope>
</reference>
<dbReference type="GO" id="GO:0008270">
    <property type="term" value="F:zinc ion binding"/>
    <property type="evidence" value="ECO:0007669"/>
    <property type="project" value="UniProtKB-KW"/>
</dbReference>
<evidence type="ECO:0000256" key="2">
    <source>
        <dbReference type="ARBA" id="ARBA00022679"/>
    </source>
</evidence>
<sequence length="534" mass="61452">MAKYATIKYDEFIKKTLLHLKAKYDGEMYEVRHISRDLNTLDELLKEIKVYKMKRRIDEEKAMRQRQRGNEYLAHKKHTTAIKIYSEALALSNRGSLEWSYCLANRAAALYSLKTEKELLQAKEDSLACLFGFPVPSRAKIFRRLGHICLHLDEKLTALEYFKKAIEIEPENSKNPSESLLEELKNAEIAPAVVPPSEPFKIDEAGKKGKGMYATRAIRIGEKILSREPYEISVTPGRGVCSGCAKKTGAPYPCDSCPDDIFCTEDCYAKNFAAHQIICGLANVLYHHSIGKLGVLAIKLLLREDSEWINMVANNLKRSNLEHLQFEALAYYICYFTGIRNHKKMLRALFIITCNGIEMSDNSMGLYPDISCINHSCNPNVDFIFSGSTCTVRAIKPIARNEQIFVDYGNNFATLDKPSRQNKLLAQYFFDCDCEACDEDWKHKNFTTMADDFHRADEDSGEKRRVKNLIHDLEALDFDQEVTFPMFDDIRDNFAWLYQRNFFKQPTDLYVKSLSSIRKLLKRLGNTVDNFYYT</sequence>
<proteinExistence type="predicted"/>
<evidence type="ECO:0000313" key="10">
    <source>
        <dbReference type="Proteomes" id="UP000549394"/>
    </source>
</evidence>
<dbReference type="InterPro" id="IPR001214">
    <property type="entry name" value="SET_dom"/>
</dbReference>
<dbReference type="SUPFAM" id="SSF48452">
    <property type="entry name" value="TPR-like"/>
    <property type="match status" value="1"/>
</dbReference>